<dbReference type="Pfam" id="PF03167">
    <property type="entry name" value="UDG"/>
    <property type="match status" value="1"/>
</dbReference>
<dbReference type="Proteomes" id="UP000269271">
    <property type="component" value="Unassembled WGS sequence"/>
</dbReference>
<dbReference type="CDD" id="cd07431">
    <property type="entry name" value="PHP_PolIIIA"/>
    <property type="match status" value="1"/>
</dbReference>
<dbReference type="NCBIfam" id="TIGR00594">
    <property type="entry name" value="polc"/>
    <property type="match status" value="1"/>
</dbReference>
<reference evidence="9 10" key="1">
    <citation type="submission" date="2018-08" db="EMBL/GenBank/DDBJ databases">
        <title>Comparative analysis of Burkholderia isolates from Puerto Rico.</title>
        <authorList>
            <person name="Hall C."/>
            <person name="Sahl J."/>
            <person name="Wagner D."/>
        </authorList>
    </citation>
    <scope>NUCLEOTIDE SEQUENCE [LARGE SCALE GENOMIC DNA]</scope>
    <source>
        <strain evidence="9 10">Bp9001</strain>
    </source>
</reference>
<evidence type="ECO:0000256" key="6">
    <source>
        <dbReference type="ARBA" id="ARBA00022932"/>
    </source>
</evidence>
<dbReference type="InterPro" id="IPR003141">
    <property type="entry name" value="Pol/His_phosphatase_N"/>
</dbReference>
<dbReference type="GO" id="GO:0003887">
    <property type="term" value="F:DNA-directed DNA polymerase activity"/>
    <property type="evidence" value="ECO:0007669"/>
    <property type="project" value="UniProtKB-KW"/>
</dbReference>
<evidence type="ECO:0000259" key="8">
    <source>
        <dbReference type="SMART" id="SM00481"/>
    </source>
</evidence>
<evidence type="ECO:0000256" key="4">
    <source>
        <dbReference type="ARBA" id="ARBA00022695"/>
    </source>
</evidence>
<organism evidence="9 10">
    <name type="scientific">Burkholderia contaminans</name>
    <dbReference type="NCBI Taxonomy" id="488447"/>
    <lineage>
        <taxon>Bacteria</taxon>
        <taxon>Pseudomonadati</taxon>
        <taxon>Pseudomonadota</taxon>
        <taxon>Betaproteobacteria</taxon>
        <taxon>Burkholderiales</taxon>
        <taxon>Burkholderiaceae</taxon>
        <taxon>Burkholderia</taxon>
        <taxon>Burkholderia cepacia complex</taxon>
    </lineage>
</organism>
<dbReference type="AlphaFoldDB" id="A0A3N8S2F1"/>
<dbReference type="EMBL" id="QTQX01000013">
    <property type="protein sequence ID" value="RQT26089.1"/>
    <property type="molecule type" value="Genomic_DNA"/>
</dbReference>
<dbReference type="GO" id="GO:0006260">
    <property type="term" value="P:DNA replication"/>
    <property type="evidence" value="ECO:0007669"/>
    <property type="project" value="UniProtKB-KW"/>
</dbReference>
<comment type="caution">
    <text evidence="9">The sequence shown here is derived from an EMBL/GenBank/DDBJ whole genome shotgun (WGS) entry which is preliminary data.</text>
</comment>
<dbReference type="GO" id="GO:0008408">
    <property type="term" value="F:3'-5' exonuclease activity"/>
    <property type="evidence" value="ECO:0007669"/>
    <property type="project" value="InterPro"/>
</dbReference>
<evidence type="ECO:0000256" key="1">
    <source>
        <dbReference type="ARBA" id="ARBA00012417"/>
    </source>
</evidence>
<evidence type="ECO:0000256" key="7">
    <source>
        <dbReference type="ARBA" id="ARBA00049244"/>
    </source>
</evidence>
<dbReference type="InterPro" id="IPR004805">
    <property type="entry name" value="DnaE2/DnaE/PolC"/>
</dbReference>
<evidence type="ECO:0000313" key="10">
    <source>
        <dbReference type="Proteomes" id="UP000269271"/>
    </source>
</evidence>
<dbReference type="InterPro" id="IPR036895">
    <property type="entry name" value="Uracil-DNA_glycosylase-like_sf"/>
</dbReference>
<dbReference type="RefSeq" id="WP_124618555.1">
    <property type="nucleotide sequence ID" value="NZ_QTQX01000013.1"/>
</dbReference>
<dbReference type="EC" id="2.7.7.7" evidence="1"/>
<evidence type="ECO:0000313" key="9">
    <source>
        <dbReference type="EMBL" id="RQT26089.1"/>
    </source>
</evidence>
<proteinExistence type="predicted"/>
<dbReference type="Gene3D" id="3.40.470.10">
    <property type="entry name" value="Uracil-DNA glycosylase-like domain"/>
    <property type="match status" value="1"/>
</dbReference>
<dbReference type="Pfam" id="PF17657">
    <property type="entry name" value="DNA_pol3_finger"/>
    <property type="match status" value="1"/>
</dbReference>
<keyword evidence="4 9" id="KW-0548">Nucleotidyltransferase</keyword>
<gene>
    <name evidence="9" type="primary">dnaE</name>
    <name evidence="9" type="ORF">DF037_20585</name>
</gene>
<evidence type="ECO:0000256" key="2">
    <source>
        <dbReference type="ARBA" id="ARBA00019114"/>
    </source>
</evidence>
<dbReference type="PANTHER" id="PTHR32294:SF0">
    <property type="entry name" value="DNA POLYMERASE III SUBUNIT ALPHA"/>
    <property type="match status" value="1"/>
</dbReference>
<dbReference type="SMART" id="SM00481">
    <property type="entry name" value="POLIIIAc"/>
    <property type="match status" value="1"/>
</dbReference>
<evidence type="ECO:0000256" key="3">
    <source>
        <dbReference type="ARBA" id="ARBA00022679"/>
    </source>
</evidence>
<keyword evidence="6" id="KW-0239">DNA-directed DNA polymerase</keyword>
<dbReference type="Pfam" id="PF07733">
    <property type="entry name" value="DNA_pol3_alpha"/>
    <property type="match status" value="1"/>
</dbReference>
<accession>A0A3N8S2F1</accession>
<dbReference type="InterPro" id="IPR029460">
    <property type="entry name" value="DNAPol_HHH"/>
</dbReference>
<protein>
    <recommendedName>
        <fullName evidence="2">DNA polymerase III subunit alpha</fullName>
        <ecNumber evidence="1">2.7.7.7</ecNumber>
    </recommendedName>
</protein>
<evidence type="ECO:0000256" key="5">
    <source>
        <dbReference type="ARBA" id="ARBA00022705"/>
    </source>
</evidence>
<dbReference type="InterPro" id="IPR005122">
    <property type="entry name" value="Uracil-DNA_glycosylase-like"/>
</dbReference>
<dbReference type="Pfam" id="PF14579">
    <property type="entry name" value="HHH_6"/>
    <property type="match status" value="1"/>
</dbReference>
<dbReference type="InterPro" id="IPR011708">
    <property type="entry name" value="DNA_pol3_alpha_NTPase_dom"/>
</dbReference>
<keyword evidence="5" id="KW-0235">DNA replication</keyword>
<dbReference type="Gene3D" id="3.20.20.140">
    <property type="entry name" value="Metal-dependent hydrolases"/>
    <property type="match status" value="1"/>
</dbReference>
<name>A0A3N8S2F1_9BURK</name>
<comment type="catalytic activity">
    <reaction evidence="7">
        <text>DNA(n) + a 2'-deoxyribonucleoside 5'-triphosphate = DNA(n+1) + diphosphate</text>
        <dbReference type="Rhea" id="RHEA:22508"/>
        <dbReference type="Rhea" id="RHEA-COMP:17339"/>
        <dbReference type="Rhea" id="RHEA-COMP:17340"/>
        <dbReference type="ChEBI" id="CHEBI:33019"/>
        <dbReference type="ChEBI" id="CHEBI:61560"/>
        <dbReference type="ChEBI" id="CHEBI:173112"/>
        <dbReference type="EC" id="2.7.7.7"/>
    </reaction>
</comment>
<dbReference type="SUPFAM" id="SSF52141">
    <property type="entry name" value="Uracil-DNA glycosylase-like"/>
    <property type="match status" value="1"/>
</dbReference>
<dbReference type="PANTHER" id="PTHR32294">
    <property type="entry name" value="DNA POLYMERASE III SUBUNIT ALPHA"/>
    <property type="match status" value="1"/>
</dbReference>
<dbReference type="Gene3D" id="1.10.150.870">
    <property type="match status" value="1"/>
</dbReference>
<dbReference type="InterPro" id="IPR040982">
    <property type="entry name" value="DNA_pol3_finger"/>
</dbReference>
<dbReference type="Pfam" id="PF02811">
    <property type="entry name" value="PHP"/>
    <property type="match status" value="1"/>
</dbReference>
<keyword evidence="3 9" id="KW-0808">Transferase</keyword>
<feature type="domain" description="Polymerase/histidinol phosphatase N-terminal" evidence="8">
    <location>
        <begin position="12"/>
        <end position="77"/>
    </location>
</feature>
<sequence>MSVSTSLQRHFLNARSDFSMGQSILQVDKMVECAKELGYASLALVDTMTVSNMVNFAGKAQKAGIKPIIGCTLRVYEDPTYRKPAKSSGEAEKPNPFFMVKAYVKNDNGMRSLMKLLSKANSAEYFYYHSRIGLQELYELEDCVISTGDFYGLFHYPKYEEVLVSLLHRMPVFAELVPVNTPLYRTINQRATEMIDKHGLDAILSWPALYPSEDHADTLDVMRVIIEARDVKMGDRRVMRPHARDFCLKPMTDIVVAARDLKLPVIHAMKGNQALADACTYEFKKLEPCLPKMADDEFKALMEACAIGWRQRFSAPVLGHKPDASELPAYKQRLAYELDTLRKLGFSGYFLLTQHIVQWAKQAGIIVGPGRGSVGGSLVAYLMGITDVDPIRFDLLFERFINPERLDLPDADLDFMSKRRHEVIEYIVEHFGRENVAGISNYNTLGAASSLRDCGRVHDLSPFDYACSKQMESTHGVSASLEESAAVVPEIDKFRTKFPEVWKHAVNLEGAARGLGQHAAGVVVAGEPIVNRAVVETRTGGPVCNWDKRSVEDWGLIKMDILGLTNLDVLKLASDYIKERHGKTIDLLKLPLDDAKVMKAFGQGDTTGVFQFESPGMRRILREMALAGDVTFDDLVAAVALYRPGPLDAGLCDDYIAIKQGKKHPYYEHPNMAPALKDTFGVIVYQEQVMQVARDVAGFTLAQADHLRKAMGKKDKEKMAEMREKFVSGCVSVSGMDERAAGMLWDKIEVFAGYAFNKSHSVEYAVISFWTMWLKVYFPAEFFAASLTELDKEEKRELLVTEARRMNIQVLPPDINHSSARVEIVGEDKLYAPFQGLKGMSENAARYVVDARAKWGRPFENRTDFDAALKSAGYTGRHINSAVKEKLVRIGAFAECEGDRVTAMHPDRQKDRIELLPGFAVETVKADRALNAEKLALLQIVRLAEETRSCDKCSLSGGCHPMPRVGKTPKFMVVADNPNWQEEKAGKLLEGDNAAMLINALKEAGLSPQDGYFTALVKSGKPKDQKTLKNEQINACSEFLQRELDILKPPVIVTLGSNSARFFAPSVKGATAELAGKVVYDPKRDASIVFGINPAQIYHDPGKYSVLQTVAAKTAELIS</sequence>
<dbReference type="InterPro" id="IPR004013">
    <property type="entry name" value="PHP_dom"/>
</dbReference>